<keyword evidence="1" id="KW-0732">Signal</keyword>
<organism evidence="3 4">
    <name type="scientific">Ferrimonas pelagia</name>
    <dbReference type="NCBI Taxonomy" id="1177826"/>
    <lineage>
        <taxon>Bacteria</taxon>
        <taxon>Pseudomonadati</taxon>
        <taxon>Pseudomonadota</taxon>
        <taxon>Gammaproteobacteria</taxon>
        <taxon>Alteromonadales</taxon>
        <taxon>Ferrimonadaceae</taxon>
        <taxon>Ferrimonas</taxon>
    </lineage>
</organism>
<dbReference type="PANTHER" id="PTHR35340">
    <property type="entry name" value="PQQ ENZYME REPEAT PROTEIN-RELATED"/>
    <property type="match status" value="1"/>
</dbReference>
<feature type="chain" id="PRO_5045241049" evidence="1">
    <location>
        <begin position="23"/>
        <end position="595"/>
    </location>
</feature>
<dbReference type="Pfam" id="PF17425">
    <property type="entry name" value="Arylsulfotran_N"/>
    <property type="match status" value="1"/>
</dbReference>
<dbReference type="RefSeq" id="WP_345335273.1">
    <property type="nucleotide sequence ID" value="NZ_BAABJZ010000068.1"/>
</dbReference>
<accession>A0ABP9ETV7</accession>
<proteinExistence type="predicted"/>
<feature type="domain" description="Arylsulfotransferase N-terminal" evidence="2">
    <location>
        <begin position="37"/>
        <end position="122"/>
    </location>
</feature>
<protein>
    <submittedName>
        <fullName evidence="3">Aryl-sulfate sulfotransferase</fullName>
    </submittedName>
</protein>
<keyword evidence="4" id="KW-1185">Reference proteome</keyword>
<dbReference type="PANTHER" id="PTHR35340:SF10">
    <property type="entry name" value="CYTOPLASMIC PROTEIN"/>
    <property type="match status" value="1"/>
</dbReference>
<evidence type="ECO:0000259" key="2">
    <source>
        <dbReference type="Pfam" id="PF17425"/>
    </source>
</evidence>
<comment type="caution">
    <text evidence="3">The sequence shown here is derived from an EMBL/GenBank/DDBJ whole genome shotgun (WGS) entry which is preliminary data.</text>
</comment>
<dbReference type="Pfam" id="PF05935">
    <property type="entry name" value="Arylsulfotrans"/>
    <property type="match status" value="1"/>
</dbReference>
<evidence type="ECO:0000313" key="4">
    <source>
        <dbReference type="Proteomes" id="UP001499988"/>
    </source>
</evidence>
<gene>
    <name evidence="3" type="ORF">GCM10023333_20330</name>
</gene>
<evidence type="ECO:0000256" key="1">
    <source>
        <dbReference type="SAM" id="SignalP"/>
    </source>
</evidence>
<name>A0ABP9ETV7_9GAMM</name>
<dbReference type="Gene3D" id="2.60.40.3100">
    <property type="entry name" value="Arylsulphate sulphotransferase monomer, N-terminal domain"/>
    <property type="match status" value="1"/>
</dbReference>
<dbReference type="InterPro" id="IPR035391">
    <property type="entry name" value="Arylsulfotran_N"/>
</dbReference>
<dbReference type="InterPro" id="IPR010262">
    <property type="entry name" value="Arylsulfotransferase_bact"/>
</dbReference>
<dbReference type="EMBL" id="BAABJZ010000068">
    <property type="protein sequence ID" value="GAA4886847.1"/>
    <property type="molecule type" value="Genomic_DNA"/>
</dbReference>
<dbReference type="InterPro" id="IPR038477">
    <property type="entry name" value="ASST_N_sf"/>
</dbReference>
<dbReference type="InterPro" id="IPR053143">
    <property type="entry name" value="Arylsulfate_ST"/>
</dbReference>
<evidence type="ECO:0000313" key="3">
    <source>
        <dbReference type="EMBL" id="GAA4886847.1"/>
    </source>
</evidence>
<sequence length="595" mass="66215">MNRKSKVALSVLLCATTSVAIAGVFPATKPQGKLGTIYVNPYGNSPLTAIIDLGSNTISDVSVMVKGKGRNGVDISYDVGMQNILTSDGIPVFGLYADHNNQVEVSYLKDGQKIEETYSIMTNPVSSQSIDTNNVTRIPTAEVKKIASGFEDRLYMVNSHTYLTDGSKITWAARKPPGAPKIEGALAGGSAAFEAEPQTYIVDTNGDIRWWLNSEAVFDAESWDLADRGYFMGFNDTGKGSYTFVQGSTFGTFNLLGKVEQKRLPRGYVDASHEMLRGDNGNFFIRVAKRDYMNDVGDQVITVRDQILELDEFDNVVDRWDLNVIFDPYRDALLSALDIGAVCVNVDLDAAGQTMDMDELKKIAYGDTPGVGAGRNWAHVNSIEYDASDDSIILSFRHQGVAKVTRDKQVKWILAPREGWNDELSQKLLTPVDIDGKPIKCTDKGVCEDDFDFTYTQHTAWLNKSNGNVTVFDNGDGRGHDQPAIPTMKYSRFVEYKVNEQDMTVQQTWEYGKERGYDWYSPITSNVEFAEDKNTMFGFGGSVHLYNRGERTIGKINEIDYDSKEVKVEIDVLSAKNNNTHYRARIVDLNSQFGF</sequence>
<dbReference type="Proteomes" id="UP001499988">
    <property type="component" value="Unassembled WGS sequence"/>
</dbReference>
<reference evidence="4" key="1">
    <citation type="journal article" date="2019" name="Int. J. Syst. Evol. Microbiol.">
        <title>The Global Catalogue of Microorganisms (GCM) 10K type strain sequencing project: providing services to taxonomists for standard genome sequencing and annotation.</title>
        <authorList>
            <consortium name="The Broad Institute Genomics Platform"/>
            <consortium name="The Broad Institute Genome Sequencing Center for Infectious Disease"/>
            <person name="Wu L."/>
            <person name="Ma J."/>
        </authorList>
    </citation>
    <scope>NUCLEOTIDE SEQUENCE [LARGE SCALE GENOMIC DNA]</scope>
    <source>
        <strain evidence="4">JCM 18401</strain>
    </source>
</reference>
<feature type="signal peptide" evidence="1">
    <location>
        <begin position="1"/>
        <end position="22"/>
    </location>
</feature>